<feature type="domain" description="Sulfotransferase" evidence="4">
    <location>
        <begin position="60"/>
        <end position="318"/>
    </location>
</feature>
<dbReference type="Proteomes" id="UP001642483">
    <property type="component" value="Unassembled WGS sequence"/>
</dbReference>
<evidence type="ECO:0000256" key="3">
    <source>
        <dbReference type="RuleBase" id="RU361155"/>
    </source>
</evidence>
<proteinExistence type="inferred from homology"/>
<gene>
    <name evidence="5" type="ORF">CVLEPA_LOCUS16207</name>
</gene>
<comment type="caution">
    <text evidence="5">The sequence shown here is derived from an EMBL/GenBank/DDBJ whole genome shotgun (WGS) entry which is preliminary data.</text>
</comment>
<dbReference type="Pfam" id="PF00685">
    <property type="entry name" value="Sulfotransfer_1"/>
    <property type="match status" value="1"/>
</dbReference>
<dbReference type="EMBL" id="CAWYQH010000098">
    <property type="protein sequence ID" value="CAK8685048.1"/>
    <property type="molecule type" value="Genomic_DNA"/>
</dbReference>
<sequence length="325" mass="37881">MDQFIANVYEGNEDDLKKIEMFLPKMSTTGDITTWKDHIFGPIFPSTTIQYCYESWQPKDGDIVIASYPKTGTHWVYGIVRYLLYGDDKYQKHLSDEMTMPFLYLECGPVSVFKIVDKLPFRRRVFITHLPATLINLEKWKSRNVKIIYIMRNPKDQAVSWYHFSQGFPYLKLPSFDKRVPSDWNKWFESYTAGALPDNLKEGQFYPDNILTWIPHRNEADIMFVTYEKIKQNPSSAVKKIARFIGCDSSDHTITRVVKNSTLHSLRRSLEASSTAESALLTKMKMYRKGQVGDWKNFFTVAQSEKMDKIMSEKLAGTDVTFIFE</sequence>
<dbReference type="EC" id="2.8.2.-" evidence="3"/>
<evidence type="ECO:0000256" key="2">
    <source>
        <dbReference type="ARBA" id="ARBA00022679"/>
    </source>
</evidence>
<keyword evidence="2 3" id="KW-0808">Transferase</keyword>
<evidence type="ECO:0000313" key="6">
    <source>
        <dbReference type="Proteomes" id="UP001642483"/>
    </source>
</evidence>
<accession>A0ABP0G0G9</accession>
<organism evidence="5 6">
    <name type="scientific">Clavelina lepadiformis</name>
    <name type="common">Light-bulb sea squirt</name>
    <name type="synonym">Ascidia lepadiformis</name>
    <dbReference type="NCBI Taxonomy" id="159417"/>
    <lineage>
        <taxon>Eukaryota</taxon>
        <taxon>Metazoa</taxon>
        <taxon>Chordata</taxon>
        <taxon>Tunicata</taxon>
        <taxon>Ascidiacea</taxon>
        <taxon>Aplousobranchia</taxon>
        <taxon>Clavelinidae</taxon>
        <taxon>Clavelina</taxon>
    </lineage>
</organism>
<dbReference type="InterPro" id="IPR027417">
    <property type="entry name" value="P-loop_NTPase"/>
</dbReference>
<keyword evidence="6" id="KW-1185">Reference proteome</keyword>
<protein>
    <recommendedName>
        <fullName evidence="3">Sulfotransferase</fullName>
        <ecNumber evidence="3">2.8.2.-</ecNumber>
    </recommendedName>
</protein>
<dbReference type="PANTHER" id="PTHR11783">
    <property type="entry name" value="SULFOTRANSFERASE SULT"/>
    <property type="match status" value="1"/>
</dbReference>
<evidence type="ECO:0000256" key="1">
    <source>
        <dbReference type="ARBA" id="ARBA00005771"/>
    </source>
</evidence>
<evidence type="ECO:0000259" key="4">
    <source>
        <dbReference type="Pfam" id="PF00685"/>
    </source>
</evidence>
<evidence type="ECO:0000313" key="5">
    <source>
        <dbReference type="EMBL" id="CAK8685048.1"/>
    </source>
</evidence>
<comment type="similarity">
    <text evidence="1 3">Belongs to the sulfotransferase 1 family.</text>
</comment>
<reference evidence="5 6" key="1">
    <citation type="submission" date="2024-02" db="EMBL/GenBank/DDBJ databases">
        <authorList>
            <person name="Daric V."/>
            <person name="Darras S."/>
        </authorList>
    </citation>
    <scope>NUCLEOTIDE SEQUENCE [LARGE SCALE GENOMIC DNA]</scope>
</reference>
<dbReference type="Gene3D" id="3.40.50.300">
    <property type="entry name" value="P-loop containing nucleotide triphosphate hydrolases"/>
    <property type="match status" value="1"/>
</dbReference>
<dbReference type="InterPro" id="IPR000863">
    <property type="entry name" value="Sulfotransferase_dom"/>
</dbReference>
<dbReference type="SUPFAM" id="SSF52540">
    <property type="entry name" value="P-loop containing nucleoside triphosphate hydrolases"/>
    <property type="match status" value="1"/>
</dbReference>
<name>A0ABP0G0G9_CLALP</name>